<dbReference type="AlphaFoldDB" id="A0A1I6Q7M7"/>
<dbReference type="PROSITE" id="PS51257">
    <property type="entry name" value="PROKAR_LIPOPROTEIN"/>
    <property type="match status" value="1"/>
</dbReference>
<protein>
    <recommendedName>
        <fullName evidence="3">Lipoprotein</fullName>
    </recommendedName>
</protein>
<accession>A0A1I6Q7M7</accession>
<evidence type="ECO:0000313" key="1">
    <source>
        <dbReference type="EMBL" id="SFS48447.1"/>
    </source>
</evidence>
<dbReference type="Proteomes" id="UP000199312">
    <property type="component" value="Unassembled WGS sequence"/>
</dbReference>
<sequence>MKKTYIQLITITLLLISCGNSTDSKKITIDNFNEKFVDSLIPIPNKSYVVYYIKIEGTSNDTIRISPSKADDSKDYYYYLTGDFKKEIRSDYYGGAPEYITFDPYKATKGKVKITYRF</sequence>
<dbReference type="OrthoDB" id="1454468at2"/>
<dbReference type="RefSeq" id="WP_143102388.1">
    <property type="nucleotide sequence ID" value="NZ_FOZP01000003.1"/>
</dbReference>
<keyword evidence="2" id="KW-1185">Reference proteome</keyword>
<organism evidence="1 2">
    <name type="scientific">Lutibacter maritimus</name>
    <dbReference type="NCBI Taxonomy" id="593133"/>
    <lineage>
        <taxon>Bacteria</taxon>
        <taxon>Pseudomonadati</taxon>
        <taxon>Bacteroidota</taxon>
        <taxon>Flavobacteriia</taxon>
        <taxon>Flavobacteriales</taxon>
        <taxon>Flavobacteriaceae</taxon>
        <taxon>Lutibacter</taxon>
    </lineage>
</organism>
<reference evidence="2" key="1">
    <citation type="submission" date="2016-10" db="EMBL/GenBank/DDBJ databases">
        <authorList>
            <person name="Varghese N."/>
            <person name="Submissions S."/>
        </authorList>
    </citation>
    <scope>NUCLEOTIDE SEQUENCE [LARGE SCALE GENOMIC DNA]</scope>
    <source>
        <strain evidence="2">DSM 24450</strain>
    </source>
</reference>
<name>A0A1I6Q7M7_9FLAO</name>
<proteinExistence type="predicted"/>
<evidence type="ECO:0008006" key="3">
    <source>
        <dbReference type="Google" id="ProtNLM"/>
    </source>
</evidence>
<gene>
    <name evidence="1" type="ORF">SAMN04488006_1579</name>
</gene>
<dbReference type="EMBL" id="FOZP01000003">
    <property type="protein sequence ID" value="SFS48447.1"/>
    <property type="molecule type" value="Genomic_DNA"/>
</dbReference>
<evidence type="ECO:0000313" key="2">
    <source>
        <dbReference type="Proteomes" id="UP000199312"/>
    </source>
</evidence>